<dbReference type="InterPro" id="IPR001461">
    <property type="entry name" value="Aspartic_peptidase_A1"/>
</dbReference>
<dbReference type="Gene3D" id="2.40.70.10">
    <property type="entry name" value="Acid Proteases"/>
    <property type="match status" value="2"/>
</dbReference>
<feature type="domain" description="Xylanase inhibitor C-terminal" evidence="1">
    <location>
        <begin position="164"/>
        <end position="304"/>
    </location>
</feature>
<dbReference type="SUPFAM" id="SSF50630">
    <property type="entry name" value="Acid proteases"/>
    <property type="match status" value="1"/>
</dbReference>
<keyword evidence="3" id="KW-1185">Reference proteome</keyword>
<dbReference type="PROSITE" id="PS00141">
    <property type="entry name" value="ASP_PROTEASE"/>
    <property type="match status" value="1"/>
</dbReference>
<dbReference type="InterPro" id="IPR021109">
    <property type="entry name" value="Peptidase_aspartic_dom_sf"/>
</dbReference>
<dbReference type="AlphaFoldDB" id="A0AAV9KIJ1"/>
<dbReference type="PANTHER" id="PTHR13683">
    <property type="entry name" value="ASPARTYL PROTEASES"/>
    <property type="match status" value="1"/>
</dbReference>
<evidence type="ECO:0000259" key="1">
    <source>
        <dbReference type="Pfam" id="PF14541"/>
    </source>
</evidence>
<protein>
    <recommendedName>
        <fullName evidence="1">Xylanase inhibitor C-terminal domain-containing protein</fullName>
    </recommendedName>
</protein>
<organism evidence="2 3">
    <name type="scientific">Solanum pinnatisectum</name>
    <name type="common">tansyleaf nightshade</name>
    <dbReference type="NCBI Taxonomy" id="50273"/>
    <lineage>
        <taxon>Eukaryota</taxon>
        <taxon>Viridiplantae</taxon>
        <taxon>Streptophyta</taxon>
        <taxon>Embryophyta</taxon>
        <taxon>Tracheophyta</taxon>
        <taxon>Spermatophyta</taxon>
        <taxon>Magnoliopsida</taxon>
        <taxon>eudicotyledons</taxon>
        <taxon>Gunneridae</taxon>
        <taxon>Pentapetalae</taxon>
        <taxon>asterids</taxon>
        <taxon>lamiids</taxon>
        <taxon>Solanales</taxon>
        <taxon>Solanaceae</taxon>
        <taxon>Solanoideae</taxon>
        <taxon>Solaneae</taxon>
        <taxon>Solanum</taxon>
    </lineage>
</organism>
<dbReference type="InterPro" id="IPR001969">
    <property type="entry name" value="Aspartic_peptidase_AS"/>
</dbReference>
<dbReference type="GO" id="GO:0004190">
    <property type="term" value="F:aspartic-type endopeptidase activity"/>
    <property type="evidence" value="ECO:0007669"/>
    <property type="project" value="InterPro"/>
</dbReference>
<proteinExistence type="predicted"/>
<dbReference type="GO" id="GO:0006508">
    <property type="term" value="P:proteolysis"/>
    <property type="evidence" value="ECO:0007669"/>
    <property type="project" value="InterPro"/>
</dbReference>
<evidence type="ECO:0000313" key="2">
    <source>
        <dbReference type="EMBL" id="KAK4712922.1"/>
    </source>
</evidence>
<dbReference type="Proteomes" id="UP001311915">
    <property type="component" value="Unassembled WGS sequence"/>
</dbReference>
<dbReference type="PANTHER" id="PTHR13683:SF802">
    <property type="entry name" value="PEPTIDASE A1 DOMAIN-CONTAINING PROTEIN"/>
    <property type="match status" value="1"/>
</dbReference>
<sequence length="310" mass="35405">MSLDPTKLPDPPMPSYTFTVYHRDVFEKYKFKDYNSLLENRLARCNARARYLASVLESQNGAQGGEMLELVPKSTDIFYGDHRPVKVTKDQTGEKNFSAFTSGILGVGRAVQYSLPTQFGGHVMFMCLPPFYSGKGSVLSFHTSKWPRATSAKLLFNYRYPSFYYVNLYKDFINDLEVPVSPSWWKFKPYMSSGVLVDTGTSFTYFPNDFYVVFHYIFRAEPFDTCYKEDPSGRGLYFTIVKLYFGSVSSSTMLLLEKEQVVINYRGLYCLAFVGWDRDQSVLGMMELQGVGLTFDTLANTLSFDIDACD</sequence>
<dbReference type="Pfam" id="PF14541">
    <property type="entry name" value="TAXi_C"/>
    <property type="match status" value="1"/>
</dbReference>
<name>A0AAV9KIJ1_9SOLN</name>
<accession>A0AAV9KIJ1</accession>
<evidence type="ECO:0000313" key="3">
    <source>
        <dbReference type="Proteomes" id="UP001311915"/>
    </source>
</evidence>
<comment type="caution">
    <text evidence="2">The sequence shown here is derived from an EMBL/GenBank/DDBJ whole genome shotgun (WGS) entry which is preliminary data.</text>
</comment>
<dbReference type="EMBL" id="JAWPEI010000010">
    <property type="protein sequence ID" value="KAK4712922.1"/>
    <property type="molecule type" value="Genomic_DNA"/>
</dbReference>
<gene>
    <name evidence="2" type="ORF">R3W88_018829</name>
</gene>
<dbReference type="InterPro" id="IPR032799">
    <property type="entry name" value="TAXi_C"/>
</dbReference>
<reference evidence="2 3" key="1">
    <citation type="submission" date="2023-10" db="EMBL/GenBank/DDBJ databases">
        <title>Genome-Wide Identification Analysis in wild type Solanum Pinnatisectum Reveals Some Genes Defensing Phytophthora Infestans.</title>
        <authorList>
            <person name="Sun C."/>
        </authorList>
    </citation>
    <scope>NUCLEOTIDE SEQUENCE [LARGE SCALE GENOMIC DNA]</scope>
    <source>
        <strain evidence="2">LQN</strain>
        <tissue evidence="2">Leaf</tissue>
    </source>
</reference>